<dbReference type="Proteomes" id="UP000275408">
    <property type="component" value="Unassembled WGS sequence"/>
</dbReference>
<accession>A0A3M6UB37</accession>
<gene>
    <name evidence="1" type="ORF">pdam_00013225</name>
</gene>
<dbReference type="EMBL" id="RCHS01001908">
    <property type="protein sequence ID" value="RMX50688.1"/>
    <property type="molecule type" value="Genomic_DNA"/>
</dbReference>
<protein>
    <submittedName>
        <fullName evidence="1">Uncharacterized protein</fullName>
    </submittedName>
</protein>
<sequence length="128" mass="15164">MSLVLRPRVEAKEERRMEIREIEEMLRLRRSTSEDVASGTEFNEFVKNDKTHQFEIRELASALSGFIKQFRVEGIEAFGWREFMEKVKPEVVRIMKENRQMKVLMIFSSYSRNKSQSTKVHCSSVKDV</sequence>
<keyword evidence="2" id="KW-1185">Reference proteome</keyword>
<evidence type="ECO:0000313" key="2">
    <source>
        <dbReference type="Proteomes" id="UP000275408"/>
    </source>
</evidence>
<organism evidence="1 2">
    <name type="scientific">Pocillopora damicornis</name>
    <name type="common">Cauliflower coral</name>
    <name type="synonym">Millepora damicornis</name>
    <dbReference type="NCBI Taxonomy" id="46731"/>
    <lineage>
        <taxon>Eukaryota</taxon>
        <taxon>Metazoa</taxon>
        <taxon>Cnidaria</taxon>
        <taxon>Anthozoa</taxon>
        <taxon>Hexacorallia</taxon>
        <taxon>Scleractinia</taxon>
        <taxon>Astrocoeniina</taxon>
        <taxon>Pocilloporidae</taxon>
        <taxon>Pocillopora</taxon>
    </lineage>
</organism>
<dbReference type="AlphaFoldDB" id="A0A3M6UB37"/>
<evidence type="ECO:0000313" key="1">
    <source>
        <dbReference type="EMBL" id="RMX50688.1"/>
    </source>
</evidence>
<name>A0A3M6UB37_POCDA</name>
<comment type="caution">
    <text evidence="1">The sequence shown here is derived from an EMBL/GenBank/DDBJ whole genome shotgun (WGS) entry which is preliminary data.</text>
</comment>
<proteinExistence type="predicted"/>
<reference evidence="1 2" key="1">
    <citation type="journal article" date="2018" name="Sci. Rep.">
        <title>Comparative analysis of the Pocillopora damicornis genome highlights role of immune system in coral evolution.</title>
        <authorList>
            <person name="Cunning R."/>
            <person name="Bay R.A."/>
            <person name="Gillette P."/>
            <person name="Baker A.C."/>
            <person name="Traylor-Knowles N."/>
        </authorList>
    </citation>
    <scope>NUCLEOTIDE SEQUENCE [LARGE SCALE GENOMIC DNA]</scope>
    <source>
        <strain evidence="1">RSMAS</strain>
        <tissue evidence="1">Whole animal</tissue>
    </source>
</reference>